<dbReference type="GO" id="GO:0016788">
    <property type="term" value="F:hydrolase activity, acting on ester bonds"/>
    <property type="evidence" value="ECO:0007669"/>
    <property type="project" value="InterPro"/>
</dbReference>
<dbReference type="PANTHER" id="PTHR45648">
    <property type="entry name" value="GDSL LIPASE/ACYLHYDROLASE FAMILY PROTEIN (AFU_ORTHOLOGUE AFUA_4G14700)"/>
    <property type="match status" value="1"/>
</dbReference>
<accession>A0AAD4KL48</accession>
<organism evidence="3 4">
    <name type="scientific">Talaromyces proteolyticus</name>
    <dbReference type="NCBI Taxonomy" id="1131652"/>
    <lineage>
        <taxon>Eukaryota</taxon>
        <taxon>Fungi</taxon>
        <taxon>Dikarya</taxon>
        <taxon>Ascomycota</taxon>
        <taxon>Pezizomycotina</taxon>
        <taxon>Eurotiomycetes</taxon>
        <taxon>Eurotiomycetidae</taxon>
        <taxon>Eurotiales</taxon>
        <taxon>Trichocomaceae</taxon>
        <taxon>Talaromyces</taxon>
        <taxon>Talaromyces sect. Bacilispori</taxon>
    </lineage>
</organism>
<dbReference type="Pfam" id="PF00657">
    <property type="entry name" value="Lipase_GDSL"/>
    <property type="match status" value="1"/>
</dbReference>
<keyword evidence="1" id="KW-0378">Hydrolase</keyword>
<dbReference type="PANTHER" id="PTHR45648:SF22">
    <property type="entry name" value="GDSL LIPASE_ACYLHYDROLASE FAMILY PROTEIN (AFU_ORTHOLOGUE AFUA_4G14700)"/>
    <property type="match status" value="1"/>
</dbReference>
<dbReference type="AlphaFoldDB" id="A0AAD4KL48"/>
<dbReference type="EMBL" id="JAJTJA010000009">
    <property type="protein sequence ID" value="KAH8693799.1"/>
    <property type="molecule type" value="Genomic_DNA"/>
</dbReference>
<sequence length="297" mass="34058">MKIRNFLAAGMTVLRPEIPNRHIYSMFSFGDSYTTTSFNSSAVQPSPDNPMGNPELGQGTATDNVNWVGYMTTVYNKSVVLNYNLAVYGATVNDSVVDNEPEDLVYQISNDFRSHYCLSSFASSPRWSPDASLFTIWIGINDIQFSYQNTDPFGKIPLVLQSYFRLVEQLYECGARRFLIINVPPTTRTPKMLLFENWHRKIHQRVVTSFNRQLEQGVYHWRKQHKSASMVLFDSWSFMTKILDNPREYGFLNSDCIGDRCIWWDGYHPSSAFHRLLAADIRTQLDLEVGSISLASV</sequence>
<gene>
    <name evidence="3" type="ORF">BGW36DRAFT_383738</name>
</gene>
<dbReference type="Proteomes" id="UP001201262">
    <property type="component" value="Unassembled WGS sequence"/>
</dbReference>
<dbReference type="GeneID" id="70246995"/>
<keyword evidence="4" id="KW-1185">Reference proteome</keyword>
<evidence type="ECO:0000256" key="2">
    <source>
        <dbReference type="SAM" id="MobiDB-lite"/>
    </source>
</evidence>
<comment type="caution">
    <text evidence="3">The sequence shown here is derived from an EMBL/GenBank/DDBJ whole genome shotgun (WGS) entry which is preliminary data.</text>
</comment>
<protein>
    <submittedName>
        <fullName evidence="3">GDSL lipase/esterase</fullName>
    </submittedName>
</protein>
<dbReference type="InterPro" id="IPR051058">
    <property type="entry name" value="GDSL_Est/Lipase"/>
</dbReference>
<evidence type="ECO:0000313" key="4">
    <source>
        <dbReference type="Proteomes" id="UP001201262"/>
    </source>
</evidence>
<dbReference type="RefSeq" id="XP_046069469.1">
    <property type="nucleotide sequence ID" value="XM_046216708.1"/>
</dbReference>
<dbReference type="SUPFAM" id="SSF52266">
    <property type="entry name" value="SGNH hydrolase"/>
    <property type="match status" value="1"/>
</dbReference>
<name>A0AAD4KL48_9EURO</name>
<reference evidence="3" key="1">
    <citation type="submission" date="2021-12" db="EMBL/GenBank/DDBJ databases">
        <title>Convergent genome expansion in fungi linked to evolution of root-endophyte symbiosis.</title>
        <authorList>
            <consortium name="DOE Joint Genome Institute"/>
            <person name="Ke Y.-H."/>
            <person name="Bonito G."/>
            <person name="Liao H.-L."/>
            <person name="Looney B."/>
            <person name="Rojas-Flechas A."/>
            <person name="Nash J."/>
            <person name="Hameed K."/>
            <person name="Schadt C."/>
            <person name="Martin F."/>
            <person name="Crous P.W."/>
            <person name="Miettinen O."/>
            <person name="Magnuson J.K."/>
            <person name="Labbe J."/>
            <person name="Jacobson D."/>
            <person name="Doktycz M.J."/>
            <person name="Veneault-Fourrey C."/>
            <person name="Kuo A."/>
            <person name="Mondo S."/>
            <person name="Calhoun S."/>
            <person name="Riley R."/>
            <person name="Ohm R."/>
            <person name="LaButti K."/>
            <person name="Andreopoulos B."/>
            <person name="Pangilinan J."/>
            <person name="Nolan M."/>
            <person name="Tritt A."/>
            <person name="Clum A."/>
            <person name="Lipzen A."/>
            <person name="Daum C."/>
            <person name="Barry K."/>
            <person name="Grigoriev I.V."/>
            <person name="Vilgalys R."/>
        </authorList>
    </citation>
    <scope>NUCLEOTIDE SEQUENCE</scope>
    <source>
        <strain evidence="3">PMI_201</strain>
    </source>
</reference>
<evidence type="ECO:0000313" key="3">
    <source>
        <dbReference type="EMBL" id="KAH8693799.1"/>
    </source>
</evidence>
<dbReference type="InterPro" id="IPR036514">
    <property type="entry name" value="SGNH_hydro_sf"/>
</dbReference>
<dbReference type="CDD" id="cd01846">
    <property type="entry name" value="fatty_acyltransferase_like"/>
    <property type="match status" value="1"/>
</dbReference>
<dbReference type="InterPro" id="IPR001087">
    <property type="entry name" value="GDSL"/>
</dbReference>
<evidence type="ECO:0000256" key="1">
    <source>
        <dbReference type="ARBA" id="ARBA00022801"/>
    </source>
</evidence>
<proteinExistence type="predicted"/>
<dbReference type="Gene3D" id="3.40.50.1110">
    <property type="entry name" value="SGNH hydrolase"/>
    <property type="match status" value="1"/>
</dbReference>
<feature type="region of interest" description="Disordered" evidence="2">
    <location>
        <begin position="39"/>
        <end position="58"/>
    </location>
</feature>